<organism evidence="3 4">
    <name type="scientific">Pythium insidiosum</name>
    <name type="common">Pythiosis disease agent</name>
    <dbReference type="NCBI Taxonomy" id="114742"/>
    <lineage>
        <taxon>Eukaryota</taxon>
        <taxon>Sar</taxon>
        <taxon>Stramenopiles</taxon>
        <taxon>Oomycota</taxon>
        <taxon>Peronosporomycetes</taxon>
        <taxon>Pythiales</taxon>
        <taxon>Pythiaceae</taxon>
        <taxon>Pythium</taxon>
    </lineage>
</organism>
<gene>
    <name evidence="3" type="ORF">P43SY_001915</name>
</gene>
<evidence type="ECO:0000256" key="1">
    <source>
        <dbReference type="SAM" id="SignalP"/>
    </source>
</evidence>
<dbReference type="SUPFAM" id="SSF48208">
    <property type="entry name" value="Six-hairpin glycosidases"/>
    <property type="match status" value="1"/>
</dbReference>
<dbReference type="GO" id="GO:0005975">
    <property type="term" value="P:carbohydrate metabolic process"/>
    <property type="evidence" value="ECO:0007669"/>
    <property type="project" value="InterPro"/>
</dbReference>
<keyword evidence="4" id="KW-1185">Reference proteome</keyword>
<sequence>MRRWRTRGILAALFCTLAASSADHRTRGASLDRSASAWSEAEPSTVCSDDALVDAARAILSSHFDAAIGATAPASAEETGFQHLLSQLRGVLEQKTLDAMLAAQAIAHDDFDRAATQFRRVLSYQRPDGALPLLIYGPSTDATERWFSTDRTFFPGPAFWRAANASAVNVAVLAPPIAADVAWRMYRLAPFENAMGLTVHTTDAVTFLCDVYGPLRRLHKHIVTSRRAQVSSASLLEAWHPWETLSSFSTHWREPLSSLKLQKDYRAFVQAIPASAKARFNRGAVMQNGADSVEDFYEPMMFLAACLSKTNSSSSRSRVFDPLALSPQCGFAVHDVEFNTLVLRSAVALAEIARVLIERSSVCPVFDFTEDDLEGDRSPAD</sequence>
<feature type="domain" description="Mannosylglycerate hydrolase MGH1-like glycoside hydrolase" evidence="2">
    <location>
        <begin position="97"/>
        <end position="356"/>
    </location>
</feature>
<feature type="chain" id="PRO_5042064897" description="Mannosylglycerate hydrolase MGH1-like glycoside hydrolase domain-containing protein" evidence="1">
    <location>
        <begin position="23"/>
        <end position="381"/>
    </location>
</feature>
<accession>A0AAD5M8H4</accession>
<dbReference type="AlphaFoldDB" id="A0AAD5M8H4"/>
<dbReference type="InterPro" id="IPR008928">
    <property type="entry name" value="6-hairpin_glycosidase_sf"/>
</dbReference>
<dbReference type="InterPro" id="IPR054491">
    <property type="entry name" value="MGH1-like_GH"/>
</dbReference>
<evidence type="ECO:0000313" key="3">
    <source>
        <dbReference type="EMBL" id="KAJ0398428.1"/>
    </source>
</evidence>
<comment type="caution">
    <text evidence="3">The sequence shown here is derived from an EMBL/GenBank/DDBJ whole genome shotgun (WGS) entry which is preliminary data.</text>
</comment>
<dbReference type="InterPro" id="IPR012341">
    <property type="entry name" value="6hp_glycosidase-like_sf"/>
</dbReference>
<dbReference type="Pfam" id="PF22422">
    <property type="entry name" value="MGH1-like_GH"/>
    <property type="match status" value="1"/>
</dbReference>
<dbReference type="EMBL" id="JAKCXM010000216">
    <property type="protein sequence ID" value="KAJ0398428.1"/>
    <property type="molecule type" value="Genomic_DNA"/>
</dbReference>
<evidence type="ECO:0000259" key="2">
    <source>
        <dbReference type="Pfam" id="PF22422"/>
    </source>
</evidence>
<reference evidence="3" key="1">
    <citation type="submission" date="2021-12" db="EMBL/GenBank/DDBJ databases">
        <title>Prjna785345.</title>
        <authorList>
            <person name="Rujirawat T."/>
            <person name="Krajaejun T."/>
        </authorList>
    </citation>
    <scope>NUCLEOTIDE SEQUENCE</scope>
    <source>
        <strain evidence="3">Pi057C3</strain>
    </source>
</reference>
<proteinExistence type="predicted"/>
<protein>
    <recommendedName>
        <fullName evidence="2">Mannosylglycerate hydrolase MGH1-like glycoside hydrolase domain-containing protein</fullName>
    </recommendedName>
</protein>
<keyword evidence="1" id="KW-0732">Signal</keyword>
<feature type="signal peptide" evidence="1">
    <location>
        <begin position="1"/>
        <end position="22"/>
    </location>
</feature>
<name>A0AAD5M8H4_PYTIN</name>
<dbReference type="Gene3D" id="1.50.10.10">
    <property type="match status" value="1"/>
</dbReference>
<evidence type="ECO:0000313" key="4">
    <source>
        <dbReference type="Proteomes" id="UP001209570"/>
    </source>
</evidence>
<dbReference type="Proteomes" id="UP001209570">
    <property type="component" value="Unassembled WGS sequence"/>
</dbReference>